<protein>
    <submittedName>
        <fullName evidence="2">Uncharacterized protein</fullName>
    </submittedName>
</protein>
<accession>A0AAV4B4R1</accession>
<evidence type="ECO:0000313" key="2">
    <source>
        <dbReference type="EMBL" id="GFO13364.1"/>
    </source>
</evidence>
<feature type="region of interest" description="Disordered" evidence="1">
    <location>
        <begin position="19"/>
        <end position="43"/>
    </location>
</feature>
<dbReference type="Proteomes" id="UP000735302">
    <property type="component" value="Unassembled WGS sequence"/>
</dbReference>
<evidence type="ECO:0000256" key="1">
    <source>
        <dbReference type="SAM" id="MobiDB-lite"/>
    </source>
</evidence>
<comment type="caution">
    <text evidence="2">The sequence shown here is derived from an EMBL/GenBank/DDBJ whole genome shotgun (WGS) entry which is preliminary data.</text>
</comment>
<keyword evidence="3" id="KW-1185">Reference proteome</keyword>
<sequence length="73" mass="8147">MDLQSMQYKMELEYTKFKVGEKHPPATSGRVDEKNGKGPQSAQHILQTCPNLAFSDILSGPSPQSFQKSYMAL</sequence>
<dbReference type="AlphaFoldDB" id="A0AAV4B4R1"/>
<organism evidence="2 3">
    <name type="scientific">Plakobranchus ocellatus</name>
    <dbReference type="NCBI Taxonomy" id="259542"/>
    <lineage>
        <taxon>Eukaryota</taxon>
        <taxon>Metazoa</taxon>
        <taxon>Spiralia</taxon>
        <taxon>Lophotrochozoa</taxon>
        <taxon>Mollusca</taxon>
        <taxon>Gastropoda</taxon>
        <taxon>Heterobranchia</taxon>
        <taxon>Euthyneura</taxon>
        <taxon>Panpulmonata</taxon>
        <taxon>Sacoglossa</taxon>
        <taxon>Placobranchoidea</taxon>
        <taxon>Plakobranchidae</taxon>
        <taxon>Plakobranchus</taxon>
    </lineage>
</organism>
<proteinExistence type="predicted"/>
<dbReference type="EMBL" id="BLXT01004484">
    <property type="protein sequence ID" value="GFO13364.1"/>
    <property type="molecule type" value="Genomic_DNA"/>
</dbReference>
<reference evidence="2 3" key="1">
    <citation type="journal article" date="2021" name="Elife">
        <title>Chloroplast acquisition without the gene transfer in kleptoplastic sea slugs, Plakobranchus ocellatus.</title>
        <authorList>
            <person name="Maeda T."/>
            <person name="Takahashi S."/>
            <person name="Yoshida T."/>
            <person name="Shimamura S."/>
            <person name="Takaki Y."/>
            <person name="Nagai Y."/>
            <person name="Toyoda A."/>
            <person name="Suzuki Y."/>
            <person name="Arimoto A."/>
            <person name="Ishii H."/>
            <person name="Satoh N."/>
            <person name="Nishiyama T."/>
            <person name="Hasebe M."/>
            <person name="Maruyama T."/>
            <person name="Minagawa J."/>
            <person name="Obokata J."/>
            <person name="Shigenobu S."/>
        </authorList>
    </citation>
    <scope>NUCLEOTIDE SEQUENCE [LARGE SCALE GENOMIC DNA]</scope>
</reference>
<gene>
    <name evidence="2" type="ORF">PoB_003986900</name>
</gene>
<name>A0AAV4B4R1_9GAST</name>
<evidence type="ECO:0000313" key="3">
    <source>
        <dbReference type="Proteomes" id="UP000735302"/>
    </source>
</evidence>
<feature type="compositionally biased region" description="Basic and acidic residues" evidence="1">
    <location>
        <begin position="19"/>
        <end position="36"/>
    </location>
</feature>